<reference evidence="3 4" key="1">
    <citation type="journal article" date="2010" name="Plant Cell">
        <title>The Chlorella variabilis NC64A genome reveals adaptation to photosymbiosis, coevolution with viruses, and cryptic sex.</title>
        <authorList>
            <person name="Blanc G."/>
            <person name="Duncan G."/>
            <person name="Agarkova I."/>
            <person name="Borodovsky M."/>
            <person name="Gurnon J."/>
            <person name="Kuo A."/>
            <person name="Lindquist E."/>
            <person name="Lucas S."/>
            <person name="Pangilinan J."/>
            <person name="Polle J."/>
            <person name="Salamov A."/>
            <person name="Terry A."/>
            <person name="Yamada T."/>
            <person name="Dunigan D.D."/>
            <person name="Grigoriev I.V."/>
            <person name="Claverie J.M."/>
            <person name="Van Etten J.L."/>
        </authorList>
    </citation>
    <scope>NUCLEOTIDE SEQUENCE [LARGE SCALE GENOMIC DNA]</scope>
    <source>
        <strain evidence="3 4">NC64A</strain>
    </source>
</reference>
<feature type="domain" description="DUF6891" evidence="2">
    <location>
        <begin position="8"/>
        <end position="109"/>
    </location>
</feature>
<evidence type="ECO:0000259" key="2">
    <source>
        <dbReference type="Pfam" id="PF21831"/>
    </source>
</evidence>
<gene>
    <name evidence="3" type="ORF">CHLNCDRAFT_144145</name>
</gene>
<dbReference type="OrthoDB" id="10619453at2759"/>
<organism evidence="4">
    <name type="scientific">Chlorella variabilis</name>
    <name type="common">Green alga</name>
    <dbReference type="NCBI Taxonomy" id="554065"/>
    <lineage>
        <taxon>Eukaryota</taxon>
        <taxon>Viridiplantae</taxon>
        <taxon>Chlorophyta</taxon>
        <taxon>core chlorophytes</taxon>
        <taxon>Trebouxiophyceae</taxon>
        <taxon>Chlorellales</taxon>
        <taxon>Chlorellaceae</taxon>
        <taxon>Chlorella clade</taxon>
        <taxon>Chlorella</taxon>
    </lineage>
</organism>
<sequence>MADNTASLKIAFNELRGTHRILVEEDAACCGNCAHAECSSLLDSTPEAVGYIFYHSQDIDNAADGELWLGHAARDGMPAKVVPLVTASCLEDHGFKVDWDGSMNRRLMVHIPEGPERDYFRRQLEWDDEYYDEYSEGDEEEEEKSGEEGGGKSGGKAAAG</sequence>
<dbReference type="InterPro" id="IPR054186">
    <property type="entry name" value="DUF6891"/>
</dbReference>
<keyword evidence="4" id="KW-1185">Reference proteome</keyword>
<feature type="compositionally biased region" description="Acidic residues" evidence="1">
    <location>
        <begin position="131"/>
        <end position="145"/>
    </location>
</feature>
<dbReference type="InParanoid" id="E1ZC05"/>
<dbReference type="AlphaFoldDB" id="E1ZC05"/>
<dbReference type="Proteomes" id="UP000008141">
    <property type="component" value="Unassembled WGS sequence"/>
</dbReference>
<feature type="region of interest" description="Disordered" evidence="1">
    <location>
        <begin position="131"/>
        <end position="160"/>
    </location>
</feature>
<accession>E1ZC05</accession>
<proteinExistence type="predicted"/>
<protein>
    <recommendedName>
        <fullName evidence="2">DUF6891 domain-containing protein</fullName>
    </recommendedName>
</protein>
<dbReference type="Pfam" id="PF21831">
    <property type="entry name" value="DUF6891"/>
    <property type="match status" value="1"/>
</dbReference>
<dbReference type="KEGG" id="cvr:CHLNCDRAFT_144145"/>
<evidence type="ECO:0000256" key="1">
    <source>
        <dbReference type="SAM" id="MobiDB-lite"/>
    </source>
</evidence>
<evidence type="ECO:0000313" key="3">
    <source>
        <dbReference type="EMBL" id="EFN56728.1"/>
    </source>
</evidence>
<name>E1ZC05_CHLVA</name>
<dbReference type="GeneID" id="17356208"/>
<dbReference type="RefSeq" id="XP_005848830.1">
    <property type="nucleotide sequence ID" value="XM_005848768.1"/>
</dbReference>
<dbReference type="EMBL" id="GL433841">
    <property type="protein sequence ID" value="EFN56728.1"/>
    <property type="molecule type" value="Genomic_DNA"/>
</dbReference>
<evidence type="ECO:0000313" key="4">
    <source>
        <dbReference type="Proteomes" id="UP000008141"/>
    </source>
</evidence>